<dbReference type="PANTHER" id="PTHR45832:SF22">
    <property type="entry name" value="SERINE_THREONINE-PROTEIN KINASE SAMKA-RELATED"/>
    <property type="match status" value="1"/>
</dbReference>
<comment type="catalytic activity">
    <reaction evidence="8">
        <text>L-threonyl-[protein] + ATP = O-phospho-L-threonyl-[protein] + ADP + H(+)</text>
        <dbReference type="Rhea" id="RHEA:46608"/>
        <dbReference type="Rhea" id="RHEA-COMP:11060"/>
        <dbReference type="Rhea" id="RHEA-COMP:11605"/>
        <dbReference type="ChEBI" id="CHEBI:15378"/>
        <dbReference type="ChEBI" id="CHEBI:30013"/>
        <dbReference type="ChEBI" id="CHEBI:30616"/>
        <dbReference type="ChEBI" id="CHEBI:61977"/>
        <dbReference type="ChEBI" id="CHEBI:456216"/>
        <dbReference type="EC" id="2.7.11.1"/>
    </reaction>
</comment>
<name>A0A8H7DGF3_9AGAR</name>
<evidence type="ECO:0000256" key="7">
    <source>
        <dbReference type="ARBA" id="ARBA00022840"/>
    </source>
</evidence>
<organism evidence="13 14">
    <name type="scientific">Mycena sanguinolenta</name>
    <dbReference type="NCBI Taxonomy" id="230812"/>
    <lineage>
        <taxon>Eukaryota</taxon>
        <taxon>Fungi</taxon>
        <taxon>Dikarya</taxon>
        <taxon>Basidiomycota</taxon>
        <taxon>Agaricomycotina</taxon>
        <taxon>Agaricomycetes</taxon>
        <taxon>Agaricomycetidae</taxon>
        <taxon>Agaricales</taxon>
        <taxon>Marasmiineae</taxon>
        <taxon>Mycenaceae</taxon>
        <taxon>Mycena</taxon>
    </lineage>
</organism>
<dbReference type="Pfam" id="PF00069">
    <property type="entry name" value="Pkinase"/>
    <property type="match status" value="1"/>
</dbReference>
<dbReference type="GO" id="GO:0004674">
    <property type="term" value="F:protein serine/threonine kinase activity"/>
    <property type="evidence" value="ECO:0007669"/>
    <property type="project" value="UniProtKB-KW"/>
</dbReference>
<keyword evidence="3 13" id="KW-0723">Serine/threonine-protein kinase</keyword>
<evidence type="ECO:0000259" key="11">
    <source>
        <dbReference type="PROSITE" id="PS50011"/>
    </source>
</evidence>
<sequence length="831" mass="93173">MPTPILAVISCLQDACSGGISGSAHRSAKLRAVFLNRFTAGPPMKSRICSRHWTSLDMGFLTGPKQQSILIPPRCTLSLAALSFDEHVSTRPYNVRIHRMACPRYFLSFKCDEDLYDWQDEIYARSSAYRVGTPVDFVHNVHVAHNTETNTFTGLPEQWEKLLASSAITKDDYANNPQTVLEVLEFYTALQKQEKGMMSSPALSSMAGTVKERQRSNSLKGKKKKSKDKEGKAARPRTALGISKDKLKKDEAPVVEKENKIMVEESKPAPIPRWRRLADARERLREAVNTEDPKTLFKKVKQIGKGASADIYLATEISTNRQVAVKHMILAKQARLDLIANEVVVMKESHHPNIINFLSSYLVDDGKELWAVLEYMEGGSLADVIANAHGIEDKGMGMDKVMDKLAAAAAEGKGLEEEQVAAICGGADFGFCAKLSDLQMRRDTMVGTPYWMAPEVVKQRPYDARVDVWSLGIMAIEMVDGEPPYIEEEPMRALYLIATNPTPTVKKLSPRKITLDRMMKKLRTLASNKDPHSIYREIMTIGQGNSHHTYLAETVRTGEMVSIKRIDLARQPKLKFIVNEILVMHQIQHPNIVNFLGTYLTSDSDELSVVMEYLYLLGGVAHLSCCLSDELTKGVIAQTCRGLAHLHGHNIIHRDIKSDNVLLDVVGRIKITNFVFCTKLTKQRSRRSSIAGTPYWMAPEVVKQREYGTKVDIWSLGIMVIEMVEKEPPYFGEEESMALELITLNVTPTLKNPELLSTELKGFLAMCLCVDVMSRATANELLDHEFLKKACGPSGLLPLLQFSTSIYSYMYFYFMLSSELSPHVLQIIFAE</sequence>
<evidence type="ECO:0000256" key="3">
    <source>
        <dbReference type="ARBA" id="ARBA00022527"/>
    </source>
</evidence>
<comment type="similarity">
    <text evidence="1">Belongs to the protein kinase superfamily. STE Ser/Thr protein kinase family. STE20 subfamily.</text>
</comment>
<evidence type="ECO:0000313" key="13">
    <source>
        <dbReference type="EMBL" id="KAF7373435.1"/>
    </source>
</evidence>
<dbReference type="GO" id="GO:0005524">
    <property type="term" value="F:ATP binding"/>
    <property type="evidence" value="ECO:0007669"/>
    <property type="project" value="UniProtKB-KW"/>
</dbReference>
<keyword evidence="7" id="KW-0067">ATP-binding</keyword>
<dbReference type="CDD" id="cd01093">
    <property type="entry name" value="CRIB_PAK_like"/>
    <property type="match status" value="1"/>
</dbReference>
<feature type="domain" description="Protein kinase" evidence="11">
    <location>
        <begin position="535"/>
        <end position="787"/>
    </location>
</feature>
<dbReference type="InterPro" id="IPR033923">
    <property type="entry name" value="PAK_BD"/>
</dbReference>
<dbReference type="EMBL" id="JACAZH010000003">
    <property type="protein sequence ID" value="KAF7373435.1"/>
    <property type="molecule type" value="Genomic_DNA"/>
</dbReference>
<protein>
    <recommendedName>
        <fullName evidence="2">non-specific serine/threonine protein kinase</fullName>
        <ecNumber evidence="2">2.7.11.1</ecNumber>
    </recommendedName>
</protein>
<evidence type="ECO:0000256" key="9">
    <source>
        <dbReference type="ARBA" id="ARBA00048679"/>
    </source>
</evidence>
<evidence type="ECO:0000256" key="5">
    <source>
        <dbReference type="ARBA" id="ARBA00022741"/>
    </source>
</evidence>
<dbReference type="Pfam" id="PF00786">
    <property type="entry name" value="PBD"/>
    <property type="match status" value="1"/>
</dbReference>
<dbReference type="SUPFAM" id="SSF56112">
    <property type="entry name" value="Protein kinase-like (PK-like)"/>
    <property type="match status" value="2"/>
</dbReference>
<keyword evidence="4" id="KW-0808">Transferase</keyword>
<reference evidence="13" key="1">
    <citation type="submission" date="2020-05" db="EMBL/GenBank/DDBJ databases">
        <title>Mycena genomes resolve the evolution of fungal bioluminescence.</title>
        <authorList>
            <person name="Tsai I.J."/>
        </authorList>
    </citation>
    <scope>NUCLEOTIDE SEQUENCE</scope>
    <source>
        <strain evidence="13">160909Yilan</strain>
    </source>
</reference>
<dbReference type="InterPro" id="IPR051931">
    <property type="entry name" value="PAK3-like"/>
</dbReference>
<gene>
    <name evidence="13" type="ORF">MSAN_00553100</name>
</gene>
<feature type="domain" description="CRIB" evidence="12">
    <location>
        <begin position="131"/>
        <end position="144"/>
    </location>
</feature>
<dbReference type="InterPro" id="IPR000095">
    <property type="entry name" value="CRIB_dom"/>
</dbReference>
<dbReference type="Gene3D" id="3.90.810.10">
    <property type="entry name" value="CRIB domain"/>
    <property type="match status" value="1"/>
</dbReference>
<evidence type="ECO:0000256" key="6">
    <source>
        <dbReference type="ARBA" id="ARBA00022777"/>
    </source>
</evidence>
<accession>A0A8H7DGF3</accession>
<dbReference type="FunFam" id="3.90.810.10:FF:000005">
    <property type="entry name" value="Non-specific serine/threonine protein kinase"/>
    <property type="match status" value="1"/>
</dbReference>
<dbReference type="PROSITE" id="PS00108">
    <property type="entry name" value="PROTEIN_KINASE_ST"/>
    <property type="match status" value="1"/>
</dbReference>
<evidence type="ECO:0000256" key="8">
    <source>
        <dbReference type="ARBA" id="ARBA00047899"/>
    </source>
</evidence>
<feature type="domain" description="Protein kinase" evidence="11">
    <location>
        <begin position="297"/>
        <end position="551"/>
    </location>
</feature>
<evidence type="ECO:0000313" key="14">
    <source>
        <dbReference type="Proteomes" id="UP000623467"/>
    </source>
</evidence>
<evidence type="ECO:0000256" key="1">
    <source>
        <dbReference type="ARBA" id="ARBA00008874"/>
    </source>
</evidence>
<dbReference type="PROSITE" id="PS50011">
    <property type="entry name" value="PROTEIN_KINASE_DOM"/>
    <property type="match status" value="2"/>
</dbReference>
<evidence type="ECO:0000256" key="2">
    <source>
        <dbReference type="ARBA" id="ARBA00012513"/>
    </source>
</evidence>
<proteinExistence type="inferred from homology"/>
<dbReference type="OrthoDB" id="2118688at2759"/>
<dbReference type="InterPro" id="IPR000719">
    <property type="entry name" value="Prot_kinase_dom"/>
</dbReference>
<dbReference type="InterPro" id="IPR011009">
    <property type="entry name" value="Kinase-like_dom_sf"/>
</dbReference>
<evidence type="ECO:0000256" key="4">
    <source>
        <dbReference type="ARBA" id="ARBA00022679"/>
    </source>
</evidence>
<comment type="catalytic activity">
    <reaction evidence="9">
        <text>L-seryl-[protein] + ATP = O-phospho-L-seryl-[protein] + ADP + H(+)</text>
        <dbReference type="Rhea" id="RHEA:17989"/>
        <dbReference type="Rhea" id="RHEA-COMP:9863"/>
        <dbReference type="Rhea" id="RHEA-COMP:11604"/>
        <dbReference type="ChEBI" id="CHEBI:15378"/>
        <dbReference type="ChEBI" id="CHEBI:29999"/>
        <dbReference type="ChEBI" id="CHEBI:30616"/>
        <dbReference type="ChEBI" id="CHEBI:83421"/>
        <dbReference type="ChEBI" id="CHEBI:456216"/>
        <dbReference type="EC" id="2.7.11.1"/>
    </reaction>
</comment>
<evidence type="ECO:0000256" key="10">
    <source>
        <dbReference type="SAM" id="MobiDB-lite"/>
    </source>
</evidence>
<keyword evidence="5" id="KW-0547">Nucleotide-binding</keyword>
<comment type="caution">
    <text evidence="13">The sequence shown here is derived from an EMBL/GenBank/DDBJ whole genome shotgun (WGS) entry which is preliminary data.</text>
</comment>
<dbReference type="AlphaFoldDB" id="A0A8H7DGF3"/>
<evidence type="ECO:0000259" key="12">
    <source>
        <dbReference type="PROSITE" id="PS50108"/>
    </source>
</evidence>
<dbReference type="PANTHER" id="PTHR45832">
    <property type="entry name" value="SERINE/THREONINE-PROTEIN KINASE SAMKA-RELATED-RELATED"/>
    <property type="match status" value="1"/>
</dbReference>
<dbReference type="EC" id="2.7.11.1" evidence="2"/>
<feature type="region of interest" description="Disordered" evidence="10">
    <location>
        <begin position="198"/>
        <end position="239"/>
    </location>
</feature>
<keyword evidence="6 13" id="KW-0418">Kinase</keyword>
<dbReference type="Pfam" id="PF07714">
    <property type="entry name" value="PK_Tyr_Ser-Thr"/>
    <property type="match status" value="1"/>
</dbReference>
<dbReference type="InterPro" id="IPR001245">
    <property type="entry name" value="Ser-Thr/Tyr_kinase_cat_dom"/>
</dbReference>
<dbReference type="SMART" id="SM00220">
    <property type="entry name" value="S_TKc"/>
    <property type="match status" value="2"/>
</dbReference>
<dbReference type="Gene3D" id="1.10.510.10">
    <property type="entry name" value="Transferase(Phosphotransferase) domain 1"/>
    <property type="match status" value="2"/>
</dbReference>
<dbReference type="Proteomes" id="UP000623467">
    <property type="component" value="Unassembled WGS sequence"/>
</dbReference>
<dbReference type="InterPro" id="IPR008271">
    <property type="entry name" value="Ser/Thr_kinase_AS"/>
</dbReference>
<keyword evidence="14" id="KW-1185">Reference proteome</keyword>
<dbReference type="Gene3D" id="3.30.200.20">
    <property type="entry name" value="Phosphorylase Kinase, domain 1"/>
    <property type="match status" value="2"/>
</dbReference>
<dbReference type="SMART" id="SM00285">
    <property type="entry name" value="PBD"/>
    <property type="match status" value="1"/>
</dbReference>
<dbReference type="InterPro" id="IPR036936">
    <property type="entry name" value="CRIB_dom_sf"/>
</dbReference>
<dbReference type="PROSITE" id="PS50108">
    <property type="entry name" value="CRIB"/>
    <property type="match status" value="1"/>
</dbReference>